<dbReference type="EMBL" id="BOOH01000003">
    <property type="protein sequence ID" value="GIH74027.1"/>
    <property type="molecule type" value="Genomic_DNA"/>
</dbReference>
<dbReference type="GO" id="GO:0008897">
    <property type="term" value="F:holo-[acyl-carrier-protein] synthase activity"/>
    <property type="evidence" value="ECO:0007669"/>
    <property type="project" value="InterPro"/>
</dbReference>
<dbReference type="Proteomes" id="UP000616724">
    <property type="component" value="Unassembled WGS sequence"/>
</dbReference>
<dbReference type="PANTHER" id="PTHR12215">
    <property type="entry name" value="PHOSPHOPANTETHEINE TRANSFERASE"/>
    <property type="match status" value="1"/>
</dbReference>
<organism evidence="6 7">
    <name type="scientific">Planobispora longispora</name>
    <dbReference type="NCBI Taxonomy" id="28887"/>
    <lineage>
        <taxon>Bacteria</taxon>
        <taxon>Bacillati</taxon>
        <taxon>Actinomycetota</taxon>
        <taxon>Actinomycetes</taxon>
        <taxon>Streptosporangiales</taxon>
        <taxon>Streptosporangiaceae</taxon>
        <taxon>Planobispora</taxon>
    </lineage>
</organism>
<dbReference type="SUPFAM" id="SSF56214">
    <property type="entry name" value="4'-phosphopantetheinyl transferase"/>
    <property type="match status" value="2"/>
</dbReference>
<dbReference type="InterPro" id="IPR037143">
    <property type="entry name" value="4-PPantetheinyl_Trfase_dom_sf"/>
</dbReference>
<evidence type="ECO:0000259" key="4">
    <source>
        <dbReference type="Pfam" id="PF01648"/>
    </source>
</evidence>
<dbReference type="Pfam" id="PF22624">
    <property type="entry name" value="AASDHPPT_N"/>
    <property type="match status" value="1"/>
</dbReference>
<evidence type="ECO:0000256" key="2">
    <source>
        <dbReference type="ARBA" id="ARBA00022679"/>
    </source>
</evidence>
<dbReference type="GO" id="GO:0000287">
    <property type="term" value="F:magnesium ion binding"/>
    <property type="evidence" value="ECO:0007669"/>
    <property type="project" value="InterPro"/>
</dbReference>
<comment type="caution">
    <text evidence="6">The sequence shown here is derived from an EMBL/GenBank/DDBJ whole genome shotgun (WGS) entry which is preliminary data.</text>
</comment>
<sequence length="252" mass="27024">MHASLALAAPTDEIYSPAGMALLTETERERAARFVRESDRRDFVAAHVLVRRCAARLTGVPEDRLTLLQICEYHGPGHGRPYLAEIPRLGVSLSHCHGYVCAAAGPGRVGVDAERVPPGPLNEDLAAQILSGVEQPLVRDNDTLIRLWVRKEALVKRGELTLDALRATDLSALPLDSAGEPRALEWEGRHLLEWRAAPAVSSGRPEAAAGAQDARSPEETAEAQDARGLADQDVMVCVISDHPVTFGEGAGG</sequence>
<evidence type="ECO:0000313" key="6">
    <source>
        <dbReference type="EMBL" id="GIH74027.1"/>
    </source>
</evidence>
<dbReference type="Pfam" id="PF01648">
    <property type="entry name" value="ACPS"/>
    <property type="match status" value="1"/>
</dbReference>
<dbReference type="RefSeq" id="WP_203888763.1">
    <property type="nucleotide sequence ID" value="NZ_BOOH01000003.1"/>
</dbReference>
<name>A0A8J3W2R1_9ACTN</name>
<gene>
    <name evidence="6" type="ORF">Plo01_04560</name>
</gene>
<keyword evidence="7" id="KW-1185">Reference proteome</keyword>
<dbReference type="InterPro" id="IPR050559">
    <property type="entry name" value="P-Pant_transferase_sf"/>
</dbReference>
<dbReference type="PANTHER" id="PTHR12215:SF10">
    <property type="entry name" value="L-AMINOADIPATE-SEMIALDEHYDE DEHYDROGENASE-PHOSPHOPANTETHEINYL TRANSFERASE"/>
    <property type="match status" value="1"/>
</dbReference>
<protein>
    <recommendedName>
        <fullName evidence="8">Phosphopantetheinyl transferase</fullName>
    </recommendedName>
</protein>
<dbReference type="Gene3D" id="3.90.470.20">
    <property type="entry name" value="4'-phosphopantetheinyl transferase domain"/>
    <property type="match status" value="1"/>
</dbReference>
<feature type="domain" description="4'-phosphopantetheinyl transferase N-terminal" evidence="5">
    <location>
        <begin position="20"/>
        <end position="105"/>
    </location>
</feature>
<evidence type="ECO:0000256" key="3">
    <source>
        <dbReference type="SAM" id="MobiDB-lite"/>
    </source>
</evidence>
<dbReference type="InterPro" id="IPR008278">
    <property type="entry name" value="4-PPantetheinyl_Trfase_dom"/>
</dbReference>
<feature type="region of interest" description="Disordered" evidence="3">
    <location>
        <begin position="197"/>
        <end position="228"/>
    </location>
</feature>
<evidence type="ECO:0000256" key="1">
    <source>
        <dbReference type="ARBA" id="ARBA00010990"/>
    </source>
</evidence>
<accession>A0A8J3W2R1</accession>
<dbReference type="AlphaFoldDB" id="A0A8J3W2R1"/>
<evidence type="ECO:0000313" key="7">
    <source>
        <dbReference type="Proteomes" id="UP000616724"/>
    </source>
</evidence>
<keyword evidence="2" id="KW-0808">Transferase</keyword>
<dbReference type="InterPro" id="IPR055066">
    <property type="entry name" value="AASDHPPT_N"/>
</dbReference>
<evidence type="ECO:0008006" key="8">
    <source>
        <dbReference type="Google" id="ProtNLM"/>
    </source>
</evidence>
<reference evidence="6 7" key="1">
    <citation type="submission" date="2021-01" db="EMBL/GenBank/DDBJ databases">
        <title>Whole genome shotgun sequence of Planobispora longispora NBRC 13918.</title>
        <authorList>
            <person name="Komaki H."/>
            <person name="Tamura T."/>
        </authorList>
    </citation>
    <scope>NUCLEOTIDE SEQUENCE [LARGE SCALE GENOMIC DNA]</scope>
    <source>
        <strain evidence="6 7">NBRC 13918</strain>
    </source>
</reference>
<feature type="domain" description="4'-phosphopantetheinyl transferase" evidence="4">
    <location>
        <begin position="108"/>
        <end position="196"/>
    </location>
</feature>
<dbReference type="GO" id="GO:0005829">
    <property type="term" value="C:cytosol"/>
    <property type="evidence" value="ECO:0007669"/>
    <property type="project" value="TreeGrafter"/>
</dbReference>
<dbReference type="GO" id="GO:0019878">
    <property type="term" value="P:lysine biosynthetic process via aminoadipic acid"/>
    <property type="evidence" value="ECO:0007669"/>
    <property type="project" value="TreeGrafter"/>
</dbReference>
<comment type="similarity">
    <text evidence="1">Belongs to the P-Pant transferase superfamily. Gsp/Sfp/HetI/AcpT family.</text>
</comment>
<evidence type="ECO:0000259" key="5">
    <source>
        <dbReference type="Pfam" id="PF22624"/>
    </source>
</evidence>
<proteinExistence type="inferred from homology"/>